<keyword evidence="1" id="KW-0812">Transmembrane</keyword>
<name>A0ABN6LBA5_9BACT</name>
<geneLocation type="plasmid" evidence="3 4">
    <name>pPP1</name>
</geneLocation>
<dbReference type="Proteomes" id="UP001354989">
    <property type="component" value="Plasmid pPP1"/>
</dbReference>
<sequence>MNKTSKHSWWAKQWLKIKSLDLKEILLAPNEPLWKKGLAVALGVIIGVLPLWGFQTVIALGSSRVFKLNSPLVVLGSYINFTPLLPVLIYYALKVGFFFQGQPMPFKNFTEISIATAQSSFLAYLIGAIPVAILSGIFFGAILVILLGAQRVIFKKPTSSIQK</sequence>
<protein>
    <recommendedName>
        <fullName evidence="2">DUF2062 domain-containing protein</fullName>
    </recommendedName>
</protein>
<reference evidence="3 4" key="1">
    <citation type="submission" date="2021-12" db="EMBL/GenBank/DDBJ databases">
        <title>Genome sequencing of bacteria with rrn-lacking chromosome and rrn-plasmid.</title>
        <authorList>
            <person name="Anda M."/>
            <person name="Iwasaki W."/>
        </authorList>
    </citation>
    <scope>NUCLEOTIDE SEQUENCE [LARGE SCALE GENOMIC DNA]</scope>
    <source>
        <strain evidence="3 4">NBRC 101262</strain>
        <plasmid evidence="3 4">pPP1</plasmid>
    </source>
</reference>
<dbReference type="Pfam" id="PF09835">
    <property type="entry name" value="DUF2062"/>
    <property type="match status" value="1"/>
</dbReference>
<evidence type="ECO:0000256" key="1">
    <source>
        <dbReference type="SAM" id="Phobius"/>
    </source>
</evidence>
<keyword evidence="3" id="KW-0614">Plasmid</keyword>
<evidence type="ECO:0000259" key="2">
    <source>
        <dbReference type="Pfam" id="PF09835"/>
    </source>
</evidence>
<feature type="transmembrane region" description="Helical" evidence="1">
    <location>
        <begin position="38"/>
        <end position="60"/>
    </location>
</feature>
<gene>
    <name evidence="3" type="ORF">PEPS_27610</name>
</gene>
<keyword evidence="4" id="KW-1185">Reference proteome</keyword>
<evidence type="ECO:0000313" key="3">
    <source>
        <dbReference type="EMBL" id="BDD00481.1"/>
    </source>
</evidence>
<dbReference type="InterPro" id="IPR018639">
    <property type="entry name" value="DUF2062"/>
</dbReference>
<keyword evidence="1" id="KW-1133">Transmembrane helix</keyword>
<proteinExistence type="predicted"/>
<feature type="transmembrane region" description="Helical" evidence="1">
    <location>
        <begin position="121"/>
        <end position="147"/>
    </location>
</feature>
<organism evidence="3 4">
    <name type="scientific">Persicobacter psychrovividus</name>
    <dbReference type="NCBI Taxonomy" id="387638"/>
    <lineage>
        <taxon>Bacteria</taxon>
        <taxon>Pseudomonadati</taxon>
        <taxon>Bacteroidota</taxon>
        <taxon>Cytophagia</taxon>
        <taxon>Cytophagales</taxon>
        <taxon>Persicobacteraceae</taxon>
        <taxon>Persicobacter</taxon>
    </lineage>
</organism>
<feature type="domain" description="DUF2062" evidence="2">
    <location>
        <begin position="38"/>
        <end position="147"/>
    </location>
</feature>
<dbReference type="RefSeq" id="WP_332921502.1">
    <property type="nucleotide sequence ID" value="NZ_AP025293.1"/>
</dbReference>
<keyword evidence="1" id="KW-0472">Membrane</keyword>
<feature type="transmembrane region" description="Helical" evidence="1">
    <location>
        <begin position="72"/>
        <end position="93"/>
    </location>
</feature>
<evidence type="ECO:0000313" key="4">
    <source>
        <dbReference type="Proteomes" id="UP001354989"/>
    </source>
</evidence>
<dbReference type="EMBL" id="AP025293">
    <property type="protein sequence ID" value="BDD00481.1"/>
    <property type="molecule type" value="Genomic_DNA"/>
</dbReference>
<accession>A0ABN6LBA5</accession>